<evidence type="ECO:0000259" key="3">
    <source>
        <dbReference type="Pfam" id="PF16845"/>
    </source>
</evidence>
<accession>A0AAW1X254</accession>
<reference evidence="4 5" key="1">
    <citation type="journal article" date="2023" name="G3 (Bethesda)">
        <title>A chromosome-length genome assembly and annotation of blackberry (Rubus argutus, cv. 'Hillquist').</title>
        <authorList>
            <person name="Bruna T."/>
            <person name="Aryal R."/>
            <person name="Dudchenko O."/>
            <person name="Sargent D.J."/>
            <person name="Mead D."/>
            <person name="Buti M."/>
            <person name="Cavallini A."/>
            <person name="Hytonen T."/>
            <person name="Andres J."/>
            <person name="Pham M."/>
            <person name="Weisz D."/>
            <person name="Mascagni F."/>
            <person name="Usai G."/>
            <person name="Natali L."/>
            <person name="Bassil N."/>
            <person name="Fernandez G.E."/>
            <person name="Lomsadze A."/>
            <person name="Armour M."/>
            <person name="Olukolu B."/>
            <person name="Poorten T."/>
            <person name="Britton C."/>
            <person name="Davik J."/>
            <person name="Ashrafi H."/>
            <person name="Aiden E.L."/>
            <person name="Borodovsky M."/>
            <person name="Worthington M."/>
        </authorList>
    </citation>
    <scope>NUCLEOTIDE SEQUENCE [LARGE SCALE GENOMIC DNA]</scope>
    <source>
        <strain evidence="4">PI 553951</strain>
    </source>
</reference>
<dbReference type="GO" id="GO:0004869">
    <property type="term" value="F:cysteine-type endopeptidase inhibitor activity"/>
    <property type="evidence" value="ECO:0007669"/>
    <property type="project" value="UniProtKB-KW"/>
</dbReference>
<name>A0AAW1X254_RUBAR</name>
<dbReference type="EMBL" id="JBEDUW010000005">
    <property type="protein sequence ID" value="KAK9930415.1"/>
    <property type="molecule type" value="Genomic_DNA"/>
</dbReference>
<dbReference type="PANTHER" id="PTHR47364">
    <property type="entry name" value="CYSTEINE PROTEINASE INHIBITOR 5"/>
    <property type="match status" value="1"/>
</dbReference>
<keyword evidence="1" id="KW-0646">Protease inhibitor</keyword>
<evidence type="ECO:0000313" key="5">
    <source>
        <dbReference type="Proteomes" id="UP001457282"/>
    </source>
</evidence>
<organism evidence="4 5">
    <name type="scientific">Rubus argutus</name>
    <name type="common">Southern blackberry</name>
    <dbReference type="NCBI Taxonomy" id="59490"/>
    <lineage>
        <taxon>Eukaryota</taxon>
        <taxon>Viridiplantae</taxon>
        <taxon>Streptophyta</taxon>
        <taxon>Embryophyta</taxon>
        <taxon>Tracheophyta</taxon>
        <taxon>Spermatophyta</taxon>
        <taxon>Magnoliopsida</taxon>
        <taxon>eudicotyledons</taxon>
        <taxon>Gunneridae</taxon>
        <taxon>Pentapetalae</taxon>
        <taxon>rosids</taxon>
        <taxon>fabids</taxon>
        <taxon>Rosales</taxon>
        <taxon>Rosaceae</taxon>
        <taxon>Rosoideae</taxon>
        <taxon>Rosoideae incertae sedis</taxon>
        <taxon>Rubus</taxon>
    </lineage>
</organism>
<keyword evidence="2" id="KW-0789">Thiol protease inhibitor</keyword>
<sequence length="137" mass="16050">MPLGLIMGLGRAFRRKRTASLDILSPKRAPRKFLQGEELQTHWFPHQKRFFDIDQPWKIIENTSDPRVKEIGELAVSEYNKRSKKNLVFQTGTFFDLVLAAKDDSSPTAPSRKYKVTVWDKFWAGIMKLYEFLEDKN</sequence>
<dbReference type="InterPro" id="IPR000010">
    <property type="entry name" value="Cystatin_dom"/>
</dbReference>
<dbReference type="PANTHER" id="PTHR47364:SF2">
    <property type="entry name" value="CYSTEINE PROTEINASE INHIBITOR 5"/>
    <property type="match status" value="1"/>
</dbReference>
<dbReference type="AlphaFoldDB" id="A0AAW1X254"/>
<keyword evidence="5" id="KW-1185">Reference proteome</keyword>
<gene>
    <name evidence="4" type="ORF">M0R45_027453</name>
</gene>
<dbReference type="Pfam" id="PF16845">
    <property type="entry name" value="SQAPI"/>
    <property type="match status" value="1"/>
</dbReference>
<evidence type="ECO:0000313" key="4">
    <source>
        <dbReference type="EMBL" id="KAK9930415.1"/>
    </source>
</evidence>
<proteinExistence type="predicted"/>
<comment type="caution">
    <text evidence="4">The sequence shown here is derived from an EMBL/GenBank/DDBJ whole genome shotgun (WGS) entry which is preliminary data.</text>
</comment>
<evidence type="ECO:0000256" key="1">
    <source>
        <dbReference type="ARBA" id="ARBA00022690"/>
    </source>
</evidence>
<dbReference type="Gene3D" id="3.10.450.10">
    <property type="match status" value="1"/>
</dbReference>
<dbReference type="SUPFAM" id="SSF54403">
    <property type="entry name" value="Cystatin/monellin"/>
    <property type="match status" value="1"/>
</dbReference>
<feature type="domain" description="Cystatin" evidence="3">
    <location>
        <begin position="60"/>
        <end position="132"/>
    </location>
</feature>
<dbReference type="InterPro" id="IPR046350">
    <property type="entry name" value="Cystatin_sf"/>
</dbReference>
<protein>
    <recommendedName>
        <fullName evidence="3">Cystatin domain-containing protein</fullName>
    </recommendedName>
</protein>
<evidence type="ECO:0000256" key="2">
    <source>
        <dbReference type="ARBA" id="ARBA00022704"/>
    </source>
</evidence>
<dbReference type="Proteomes" id="UP001457282">
    <property type="component" value="Unassembled WGS sequence"/>
</dbReference>